<dbReference type="STRING" id="3818.A0A444X182"/>
<dbReference type="Gene3D" id="1.10.3180.10">
    <property type="entry name" value="DNA-binding domain of EIN3-like"/>
    <property type="match status" value="1"/>
</dbReference>
<dbReference type="GO" id="GO:0005634">
    <property type="term" value="C:nucleus"/>
    <property type="evidence" value="ECO:0007669"/>
    <property type="project" value="UniProtKB-SubCell"/>
</dbReference>
<dbReference type="EMBL" id="SDMP01000020">
    <property type="protein sequence ID" value="RYQ83373.1"/>
    <property type="molecule type" value="Genomic_DNA"/>
</dbReference>
<dbReference type="AlphaFoldDB" id="A0A444X182"/>
<dbReference type="Pfam" id="PF04873">
    <property type="entry name" value="EIN3_DNA-bd"/>
    <property type="match status" value="1"/>
</dbReference>
<protein>
    <recommendedName>
        <fullName evidence="5">Ethylene insensitive 3-like DNA-binding domain-containing protein</fullName>
    </recommendedName>
</protein>
<evidence type="ECO:0000313" key="6">
    <source>
        <dbReference type="EMBL" id="RYQ83373.1"/>
    </source>
</evidence>
<evidence type="ECO:0000313" key="7">
    <source>
        <dbReference type="Proteomes" id="UP000289738"/>
    </source>
</evidence>
<sequence length="376" mass="42494">MVVIQEEMDPPYVQLSDTEDEEIDATATAEDETINYENLKKRIWKDRILLQKMKEKLNMDEFENKEAKQEASRKKKMSRAQDSVLKYMVKIMEVCKARGFVYGIVPEKGKPVTGSSDSLREWWKENIRFDQTAPTAIANDEENNKEDGEGEIEVFESSPISSINNSLDHVLFGGDGGSSNNGDSEKRKCNFDSNNNGNNFVDKLLYACQNVDCPQSDLSLGFKDKNSRMDHESMCAFRGATLNHQESNSSNENSKAFHDYLSSEERMTSVGDWMNMEVAKANDNNNNNNNFGDTDFGDIDIMNRMEEIAGEAFGEDNLGLWPNDIEGCELLAALEMVRADSLDHISPHDSHLLDQEATTSSLWDYTTTSFKSNNII</sequence>
<dbReference type="InterPro" id="IPR047091">
    <property type="entry name" value="EIN3-like_DNA-bd"/>
</dbReference>
<evidence type="ECO:0000259" key="5">
    <source>
        <dbReference type="Pfam" id="PF04873"/>
    </source>
</evidence>
<organism evidence="6 7">
    <name type="scientific">Arachis hypogaea</name>
    <name type="common">Peanut</name>
    <dbReference type="NCBI Taxonomy" id="3818"/>
    <lineage>
        <taxon>Eukaryota</taxon>
        <taxon>Viridiplantae</taxon>
        <taxon>Streptophyta</taxon>
        <taxon>Embryophyta</taxon>
        <taxon>Tracheophyta</taxon>
        <taxon>Spermatophyta</taxon>
        <taxon>Magnoliopsida</taxon>
        <taxon>eudicotyledons</taxon>
        <taxon>Gunneridae</taxon>
        <taxon>Pentapetalae</taxon>
        <taxon>rosids</taxon>
        <taxon>fabids</taxon>
        <taxon>Fabales</taxon>
        <taxon>Fabaceae</taxon>
        <taxon>Papilionoideae</taxon>
        <taxon>50 kb inversion clade</taxon>
        <taxon>dalbergioids sensu lato</taxon>
        <taxon>Dalbergieae</taxon>
        <taxon>Pterocarpus clade</taxon>
        <taxon>Arachis</taxon>
    </lineage>
</organism>
<keyword evidence="7" id="KW-1185">Reference proteome</keyword>
<comment type="similarity">
    <text evidence="2">Belongs to the EIN3 family.</text>
</comment>
<feature type="domain" description="Ethylene insensitive 3-like DNA-binding" evidence="5">
    <location>
        <begin position="37"/>
        <end position="150"/>
    </location>
</feature>
<accession>A0A444X182</accession>
<comment type="subcellular location">
    <subcellularLocation>
        <location evidence="1">Nucleus</location>
    </subcellularLocation>
</comment>
<proteinExistence type="inferred from homology"/>
<keyword evidence="3" id="KW-0936">Ethylene signaling pathway</keyword>
<reference evidence="6 7" key="1">
    <citation type="submission" date="2019-01" db="EMBL/GenBank/DDBJ databases">
        <title>Sequencing of cultivated peanut Arachis hypogaea provides insights into genome evolution and oil improvement.</title>
        <authorList>
            <person name="Chen X."/>
        </authorList>
    </citation>
    <scope>NUCLEOTIDE SEQUENCE [LARGE SCALE GENOMIC DNA]</scope>
    <source>
        <strain evidence="7">cv. Fuhuasheng</strain>
        <tissue evidence="6">Leaves</tissue>
    </source>
</reference>
<dbReference type="InterPro" id="IPR006957">
    <property type="entry name" value="EIN3"/>
</dbReference>
<dbReference type="GO" id="GO:0003677">
    <property type="term" value="F:DNA binding"/>
    <property type="evidence" value="ECO:0007669"/>
    <property type="project" value="TreeGrafter"/>
</dbReference>
<evidence type="ECO:0000256" key="3">
    <source>
        <dbReference type="ARBA" id="ARBA00022745"/>
    </source>
</evidence>
<dbReference type="GO" id="GO:0003700">
    <property type="term" value="F:DNA-binding transcription factor activity"/>
    <property type="evidence" value="ECO:0007669"/>
    <property type="project" value="InterPro"/>
</dbReference>
<name>A0A444X182_ARAHY</name>
<evidence type="ECO:0000256" key="4">
    <source>
        <dbReference type="ARBA" id="ARBA00023242"/>
    </source>
</evidence>
<keyword evidence="4" id="KW-0539">Nucleus</keyword>
<evidence type="ECO:0000256" key="1">
    <source>
        <dbReference type="ARBA" id="ARBA00004123"/>
    </source>
</evidence>
<comment type="caution">
    <text evidence="6">The sequence shown here is derived from an EMBL/GenBank/DDBJ whole genome shotgun (WGS) entry which is preliminary data.</text>
</comment>
<dbReference type="PANTHER" id="PTHR33305:SF29">
    <property type="entry name" value="ETHYLENE INSENSITIVE 3-LIKE 5 PROTEIN"/>
    <property type="match status" value="1"/>
</dbReference>
<evidence type="ECO:0000256" key="2">
    <source>
        <dbReference type="ARBA" id="ARBA00009416"/>
    </source>
</evidence>
<dbReference type="GO" id="GO:0009873">
    <property type="term" value="P:ethylene-activated signaling pathway"/>
    <property type="evidence" value="ECO:0007669"/>
    <property type="project" value="UniProtKB-KW"/>
</dbReference>
<dbReference type="Proteomes" id="UP000289738">
    <property type="component" value="Chromosome B10"/>
</dbReference>
<dbReference type="PANTHER" id="PTHR33305">
    <property type="entry name" value="ETHYLENE INSENSITIVE 3-LIKE 2 PROTEIN"/>
    <property type="match status" value="1"/>
</dbReference>
<gene>
    <name evidence="6" type="ORF">Ahy_B10g102031</name>
</gene>
<dbReference type="InterPro" id="IPR023278">
    <property type="entry name" value="Ethylene_insens-like_DNA-bd"/>
</dbReference>